<evidence type="ECO:0000259" key="9">
    <source>
        <dbReference type="Pfam" id="PF01648"/>
    </source>
</evidence>
<keyword evidence="11" id="KW-1185">Reference proteome</keyword>
<feature type="binding site" evidence="8">
    <location>
        <position position="8"/>
    </location>
    <ligand>
        <name>Mg(2+)</name>
        <dbReference type="ChEBI" id="CHEBI:18420"/>
    </ligand>
</feature>
<dbReference type="SUPFAM" id="SSF56214">
    <property type="entry name" value="4'-phosphopantetheinyl transferase"/>
    <property type="match status" value="1"/>
</dbReference>
<comment type="similarity">
    <text evidence="8">Belongs to the P-Pant transferase superfamily. AcpS family.</text>
</comment>
<keyword evidence="2 8" id="KW-0808">Transferase</keyword>
<evidence type="ECO:0000256" key="4">
    <source>
        <dbReference type="ARBA" id="ARBA00022832"/>
    </source>
</evidence>
<evidence type="ECO:0000256" key="1">
    <source>
        <dbReference type="ARBA" id="ARBA00022516"/>
    </source>
</evidence>
<evidence type="ECO:0000256" key="2">
    <source>
        <dbReference type="ARBA" id="ARBA00022679"/>
    </source>
</evidence>
<comment type="subcellular location">
    <subcellularLocation>
        <location evidence="8">Cytoplasm</location>
    </subcellularLocation>
</comment>
<dbReference type="EMBL" id="RDEX01000001">
    <property type="protein sequence ID" value="RLY94438.1"/>
    <property type="molecule type" value="Genomic_DNA"/>
</dbReference>
<dbReference type="GO" id="GO:0006633">
    <property type="term" value="P:fatty acid biosynthetic process"/>
    <property type="evidence" value="ECO:0007669"/>
    <property type="project" value="UniProtKB-UniRule"/>
</dbReference>
<comment type="function">
    <text evidence="8">Transfers the 4'-phosphopantetheine moiety from coenzyme A to a Ser of acyl-carrier-protein.</text>
</comment>
<dbReference type="NCBIfam" id="NF000832">
    <property type="entry name" value="PRK00070.3-2"/>
    <property type="match status" value="1"/>
</dbReference>
<dbReference type="Proteomes" id="UP000277871">
    <property type="component" value="Unassembled WGS sequence"/>
</dbReference>
<dbReference type="InterPro" id="IPR004568">
    <property type="entry name" value="Ppantetheine-prot_Trfase_dom"/>
</dbReference>
<dbReference type="NCBIfam" id="TIGR00516">
    <property type="entry name" value="acpS"/>
    <property type="match status" value="1"/>
</dbReference>
<evidence type="ECO:0000313" key="11">
    <source>
        <dbReference type="Proteomes" id="UP000277871"/>
    </source>
</evidence>
<keyword evidence="4 8" id="KW-0276">Fatty acid metabolism</keyword>
<dbReference type="RefSeq" id="WP_121864282.1">
    <property type="nucleotide sequence ID" value="NZ_RDEX01000001.1"/>
</dbReference>
<dbReference type="InterPro" id="IPR037143">
    <property type="entry name" value="4-PPantetheinyl_Trfase_dom_sf"/>
</dbReference>
<comment type="cofactor">
    <cofactor evidence="8">
        <name>Mg(2+)</name>
        <dbReference type="ChEBI" id="CHEBI:18420"/>
    </cofactor>
</comment>
<comment type="caution">
    <text evidence="10">The sequence shown here is derived from an EMBL/GenBank/DDBJ whole genome shotgun (WGS) entry which is preliminary data.</text>
</comment>
<dbReference type="HAMAP" id="MF_00101">
    <property type="entry name" value="AcpS"/>
    <property type="match status" value="1"/>
</dbReference>
<dbReference type="GO" id="GO:0000287">
    <property type="term" value="F:magnesium ion binding"/>
    <property type="evidence" value="ECO:0007669"/>
    <property type="project" value="UniProtKB-UniRule"/>
</dbReference>
<sequence>MIVGTGVDIVDIARFERQLARTPRLRERLFAPHERELPLRSLAARFAVKEAAAKALQAPPGMVWQDCWTTNGEHGAPRLHTTGTVAEQQRRLGVESWHVSISHDGGMAVAFVVAEGQGGTRGD</sequence>
<dbReference type="EC" id="2.7.8.7" evidence="8"/>
<name>A0A3L9L7V1_9MICC</name>
<dbReference type="GO" id="GO:0008897">
    <property type="term" value="F:holo-[acyl-carrier-protein] synthase activity"/>
    <property type="evidence" value="ECO:0007669"/>
    <property type="project" value="UniProtKB-UniRule"/>
</dbReference>
<feature type="binding site" evidence="8">
    <location>
        <position position="50"/>
    </location>
    <ligand>
        <name>Mg(2+)</name>
        <dbReference type="ChEBI" id="CHEBI:18420"/>
    </ligand>
</feature>
<dbReference type="AlphaFoldDB" id="A0A3L9L7V1"/>
<keyword evidence="3 8" id="KW-0479">Metal-binding</keyword>
<organism evidence="10 11">
    <name type="scientific">Kocuria tytonicola</name>
    <dbReference type="NCBI Taxonomy" id="2055946"/>
    <lineage>
        <taxon>Bacteria</taxon>
        <taxon>Bacillati</taxon>
        <taxon>Actinomycetota</taxon>
        <taxon>Actinomycetes</taxon>
        <taxon>Micrococcales</taxon>
        <taxon>Micrococcaceae</taxon>
        <taxon>Kocuria</taxon>
    </lineage>
</organism>
<feature type="domain" description="4'-phosphopantetheinyl transferase" evidence="9">
    <location>
        <begin position="5"/>
        <end position="98"/>
    </location>
</feature>
<dbReference type="Gene3D" id="3.90.470.20">
    <property type="entry name" value="4'-phosphopantetheinyl transferase domain"/>
    <property type="match status" value="1"/>
</dbReference>
<dbReference type="InterPro" id="IPR002582">
    <property type="entry name" value="ACPS"/>
</dbReference>
<evidence type="ECO:0000256" key="8">
    <source>
        <dbReference type="HAMAP-Rule" id="MF_00101"/>
    </source>
</evidence>
<comment type="catalytic activity">
    <reaction evidence="8">
        <text>apo-[ACP] + CoA = holo-[ACP] + adenosine 3',5'-bisphosphate + H(+)</text>
        <dbReference type="Rhea" id="RHEA:12068"/>
        <dbReference type="Rhea" id="RHEA-COMP:9685"/>
        <dbReference type="Rhea" id="RHEA-COMP:9690"/>
        <dbReference type="ChEBI" id="CHEBI:15378"/>
        <dbReference type="ChEBI" id="CHEBI:29999"/>
        <dbReference type="ChEBI" id="CHEBI:57287"/>
        <dbReference type="ChEBI" id="CHEBI:58343"/>
        <dbReference type="ChEBI" id="CHEBI:64479"/>
        <dbReference type="EC" id="2.7.8.7"/>
    </reaction>
</comment>
<evidence type="ECO:0000256" key="5">
    <source>
        <dbReference type="ARBA" id="ARBA00022842"/>
    </source>
</evidence>
<keyword evidence="1 8" id="KW-0444">Lipid biosynthesis</keyword>
<keyword evidence="6 8" id="KW-0443">Lipid metabolism</keyword>
<dbReference type="GO" id="GO:0005737">
    <property type="term" value="C:cytoplasm"/>
    <property type="evidence" value="ECO:0007669"/>
    <property type="project" value="UniProtKB-SubCell"/>
</dbReference>
<evidence type="ECO:0000313" key="10">
    <source>
        <dbReference type="EMBL" id="RLY94438.1"/>
    </source>
</evidence>
<accession>A0A3L9L7V1</accession>
<protein>
    <recommendedName>
        <fullName evidence="8">Holo-[acyl-carrier-protein] synthase</fullName>
        <shortName evidence="8">Holo-ACP synthase</shortName>
        <ecNumber evidence="8">2.7.8.7</ecNumber>
    </recommendedName>
    <alternativeName>
        <fullName evidence="8">4'-phosphopantetheinyl transferase AcpS</fullName>
    </alternativeName>
</protein>
<keyword evidence="7 8" id="KW-0275">Fatty acid biosynthesis</keyword>
<evidence type="ECO:0000256" key="3">
    <source>
        <dbReference type="ARBA" id="ARBA00022723"/>
    </source>
</evidence>
<dbReference type="InterPro" id="IPR008278">
    <property type="entry name" value="4-PPantetheinyl_Trfase_dom"/>
</dbReference>
<keyword evidence="8" id="KW-0963">Cytoplasm</keyword>
<evidence type="ECO:0000256" key="6">
    <source>
        <dbReference type="ARBA" id="ARBA00023098"/>
    </source>
</evidence>
<dbReference type="NCBIfam" id="TIGR00556">
    <property type="entry name" value="pantethn_trn"/>
    <property type="match status" value="1"/>
</dbReference>
<reference evidence="10 11" key="1">
    <citation type="submission" date="2018-10" db="EMBL/GenBank/DDBJ databases">
        <title>Kocuria tytonicola, new bacteria from the preen glands of American barn owls (Tyto furcata).</title>
        <authorList>
            <person name="Braun M.S."/>
            <person name="Wang E."/>
            <person name="Zimmermann S."/>
            <person name="Boutin S."/>
            <person name="Wagner H."/>
            <person name="Wink M."/>
        </authorList>
    </citation>
    <scope>NUCLEOTIDE SEQUENCE [LARGE SCALE GENOMIC DNA]</scope>
    <source>
        <strain evidence="10 11">473</strain>
    </source>
</reference>
<gene>
    <name evidence="8" type="primary">acpS</name>
    <name evidence="10" type="ORF">EAE32_04410</name>
</gene>
<evidence type="ECO:0000256" key="7">
    <source>
        <dbReference type="ARBA" id="ARBA00023160"/>
    </source>
</evidence>
<dbReference type="Pfam" id="PF01648">
    <property type="entry name" value="ACPS"/>
    <property type="match status" value="1"/>
</dbReference>
<proteinExistence type="inferred from homology"/>
<keyword evidence="5 8" id="KW-0460">Magnesium</keyword>